<comment type="caution">
    <text evidence="2">The sequence shown here is derived from an EMBL/GenBank/DDBJ whole genome shotgun (WGS) entry which is preliminary data.</text>
</comment>
<dbReference type="EMBL" id="FOCD01000001">
    <property type="protein sequence ID" value="SEM86646.1"/>
    <property type="molecule type" value="Genomic_DNA"/>
</dbReference>
<keyword evidence="1" id="KW-1133">Transmembrane helix</keyword>
<name>A0AAX2EDN4_9BACI</name>
<organism evidence="2 3">
    <name type="scientific">Terribacillus saccharophilus</name>
    <dbReference type="NCBI Taxonomy" id="361277"/>
    <lineage>
        <taxon>Bacteria</taxon>
        <taxon>Bacillati</taxon>
        <taxon>Bacillota</taxon>
        <taxon>Bacilli</taxon>
        <taxon>Bacillales</taxon>
        <taxon>Bacillaceae</taxon>
        <taxon>Terribacillus</taxon>
    </lineage>
</organism>
<reference evidence="2 3" key="1">
    <citation type="submission" date="2016-10" db="EMBL/GenBank/DDBJ databases">
        <authorList>
            <person name="Varghese N."/>
            <person name="Submissions S."/>
        </authorList>
    </citation>
    <scope>NUCLEOTIDE SEQUENCE [LARGE SCALE GENOMIC DNA]</scope>
    <source>
        <strain evidence="2 3">DSM 21619</strain>
    </source>
</reference>
<feature type="transmembrane region" description="Helical" evidence="1">
    <location>
        <begin position="37"/>
        <end position="53"/>
    </location>
</feature>
<sequence>MSFPIIHTNFWDSTIGIPVVLILTQCIKWFTPISRKYIPTVAVILGLMVSIFYSHPHDLVAGIFMGYFYGYAAIGSYAATKTSWQAFREEKRTFTQYQLKSKKPPY</sequence>
<dbReference type="AlphaFoldDB" id="A0AAX2EDN4"/>
<evidence type="ECO:0008006" key="4">
    <source>
        <dbReference type="Google" id="ProtNLM"/>
    </source>
</evidence>
<protein>
    <recommendedName>
        <fullName evidence="4">Holin</fullName>
    </recommendedName>
</protein>
<dbReference type="Proteomes" id="UP000199735">
    <property type="component" value="Unassembled WGS sequence"/>
</dbReference>
<keyword evidence="1" id="KW-0472">Membrane</keyword>
<feature type="transmembrane region" description="Helical" evidence="1">
    <location>
        <begin position="59"/>
        <end position="79"/>
    </location>
</feature>
<accession>A0AAX2EDN4</accession>
<evidence type="ECO:0000256" key="1">
    <source>
        <dbReference type="SAM" id="Phobius"/>
    </source>
</evidence>
<proteinExistence type="predicted"/>
<evidence type="ECO:0000313" key="3">
    <source>
        <dbReference type="Proteomes" id="UP000199735"/>
    </source>
</evidence>
<gene>
    <name evidence="2" type="ORF">SAMN04489762_1242</name>
</gene>
<keyword evidence="1" id="KW-0812">Transmembrane</keyword>
<dbReference type="RefSeq" id="WP_093880068.1">
    <property type="nucleotide sequence ID" value="NZ_FOCD01000001.1"/>
</dbReference>
<evidence type="ECO:0000313" key="2">
    <source>
        <dbReference type="EMBL" id="SEM86646.1"/>
    </source>
</evidence>